<dbReference type="GO" id="GO:0005576">
    <property type="term" value="C:extracellular region"/>
    <property type="evidence" value="ECO:0007669"/>
    <property type="project" value="UniProtKB-SubCell"/>
</dbReference>
<dbReference type="KEGG" id="lrs:PX52LOC_03321"/>
<dbReference type="InterPro" id="IPR018511">
    <property type="entry name" value="Hemolysin-typ_Ca-bd_CS"/>
</dbReference>
<dbReference type="PROSITE" id="PS00330">
    <property type="entry name" value="HEMOLYSIN_CALCIUM"/>
    <property type="match status" value="7"/>
</dbReference>
<sequence>MASYSLYRLLKQTASRTRTRTAHKTPTKFRSFLALEPLADRIVPTVTATYASGALTVFGDAADNAISVSRNAAGDLLVNGGAVHVLGGTPTVTNTVQISVFGRGGNDTITLDEGKGTLPKAQLFGGDGNDTLIGGSGDDQLFGQAGNDVLQGKGGNDLLFGGAGNDTLTGGSGNDQVFGEAGDDSMTWDQGDGTDTVEGGAGADTVVVNGGNDAEQFTTTPNGTRVRFDSVSLTPSSLDIGTVENLTVKMNGGDDTFTGSNGLAALVALTVDGGAGNDTIIGGDGSDVLRGGDGNDTIVGGRGTDVLLGGAGDDTFTWNPGDGSDVIEGQGGADTLAFNGANINEKFDVSANGSRVRFTRDVANITMDLNGVETINLTALGGADSIHVGDLTGTGVTGVNLNLGAADAAADTVTLDGTAAGDDIRVFGSGTSASVTGLPALVNIANAEGANDSLRVNGLGGADGLDASSLPAGVVRLTLDGGDGDDTVQGSQGADVLYGGDGDDTVDGRQGNDVIFLGAGDDATTWNPGDGSDTVEGQGGADELLFFGSNVGENFNFTANGSRVLLTRDVGNVVMDLNDIERVELRTAGGADSVTVGDLTGTDLTAIELALRGPDGGPDGQADTVTVNGTQGADAIFVGGDGGGLRVTGLAATVTVFDQDPTLDRLTVNGLGGDDTLNAQSLRADSALLTLNGGTGVDTIIGSDGSDTIIGGTGNDVLFGGAGDDTFTWNPGDGSDTIEGQGGTDALVFNGANINEKFDVSANGSRVRFTRDVANITMDLNGVEAIDLSAKGGADAVHVHDLTGTNVTAVNLDLGGADGAADVVTIDGTAEEDNVVVSGDETGVSVLGLSTLITVTGTETNNDTLIVNALAGDDVILGSGLTAGALAFVANGGDGNDVLIGGANVTTLLGGLGDDVLIRGSGLTIEDGGPGDNILI</sequence>
<evidence type="ECO:0000256" key="2">
    <source>
        <dbReference type="ARBA" id="ARBA00022525"/>
    </source>
</evidence>
<dbReference type="InterPro" id="IPR011049">
    <property type="entry name" value="Serralysin-like_metalloprot_C"/>
</dbReference>
<organism evidence="3 4">
    <name type="scientific">Limnoglobus roseus</name>
    <dbReference type="NCBI Taxonomy" id="2598579"/>
    <lineage>
        <taxon>Bacteria</taxon>
        <taxon>Pseudomonadati</taxon>
        <taxon>Planctomycetota</taxon>
        <taxon>Planctomycetia</taxon>
        <taxon>Gemmatales</taxon>
        <taxon>Gemmataceae</taxon>
        <taxon>Limnoglobus</taxon>
    </lineage>
</organism>
<accession>A0A5C1AAW8</accession>
<evidence type="ECO:0000313" key="4">
    <source>
        <dbReference type="Proteomes" id="UP000324974"/>
    </source>
</evidence>
<keyword evidence="4" id="KW-1185">Reference proteome</keyword>
<dbReference type="SUPFAM" id="SSF51120">
    <property type="entry name" value="beta-Roll"/>
    <property type="match status" value="5"/>
</dbReference>
<protein>
    <submittedName>
        <fullName evidence="3">Calcium-binding protein</fullName>
    </submittedName>
</protein>
<dbReference type="Pfam" id="PF00353">
    <property type="entry name" value="HemolysinCabind"/>
    <property type="match status" value="10"/>
</dbReference>
<reference evidence="4" key="1">
    <citation type="submission" date="2019-08" db="EMBL/GenBank/DDBJ databases">
        <title>Limnoglobus roseus gen. nov., sp. nov., a novel freshwater planctomycete with a giant genome from the family Gemmataceae.</title>
        <authorList>
            <person name="Kulichevskaya I.S."/>
            <person name="Naumoff D.G."/>
            <person name="Miroshnikov K."/>
            <person name="Ivanova A."/>
            <person name="Philippov D.A."/>
            <person name="Hakobyan A."/>
            <person name="Rijpstra I.C."/>
            <person name="Sinninghe Damste J.S."/>
            <person name="Liesack W."/>
            <person name="Dedysh S.N."/>
        </authorList>
    </citation>
    <scope>NUCLEOTIDE SEQUENCE [LARGE SCALE GENOMIC DNA]</scope>
    <source>
        <strain evidence="4">PX52</strain>
    </source>
</reference>
<dbReference type="Gene3D" id="2.150.10.10">
    <property type="entry name" value="Serralysin-like metalloprotease, C-terminal"/>
    <property type="match status" value="4"/>
</dbReference>
<dbReference type="PRINTS" id="PR00313">
    <property type="entry name" value="CABNDNGRPT"/>
</dbReference>
<comment type="subcellular location">
    <subcellularLocation>
        <location evidence="1">Secreted</location>
    </subcellularLocation>
</comment>
<dbReference type="AlphaFoldDB" id="A0A5C1AAW8"/>
<keyword evidence="2" id="KW-0964">Secreted</keyword>
<dbReference type="Proteomes" id="UP000324974">
    <property type="component" value="Chromosome"/>
</dbReference>
<dbReference type="InterPro" id="IPR050557">
    <property type="entry name" value="RTX_toxin/Mannuronan_C5-epim"/>
</dbReference>
<name>A0A5C1AAW8_9BACT</name>
<dbReference type="InterPro" id="IPR001343">
    <property type="entry name" value="Hemolysn_Ca-bd"/>
</dbReference>
<evidence type="ECO:0000313" key="3">
    <source>
        <dbReference type="EMBL" id="QEL16371.1"/>
    </source>
</evidence>
<dbReference type="GO" id="GO:0005509">
    <property type="term" value="F:calcium ion binding"/>
    <property type="evidence" value="ECO:0007669"/>
    <property type="project" value="InterPro"/>
</dbReference>
<dbReference type="OrthoDB" id="292013at2"/>
<dbReference type="EMBL" id="CP042425">
    <property type="protein sequence ID" value="QEL16371.1"/>
    <property type="molecule type" value="Genomic_DNA"/>
</dbReference>
<dbReference type="PANTHER" id="PTHR38340">
    <property type="entry name" value="S-LAYER PROTEIN"/>
    <property type="match status" value="1"/>
</dbReference>
<gene>
    <name evidence="3" type="ORF">PX52LOC_03321</name>
</gene>
<dbReference type="PANTHER" id="PTHR38340:SF1">
    <property type="entry name" value="S-LAYER PROTEIN"/>
    <property type="match status" value="1"/>
</dbReference>
<proteinExistence type="predicted"/>
<evidence type="ECO:0000256" key="1">
    <source>
        <dbReference type="ARBA" id="ARBA00004613"/>
    </source>
</evidence>